<accession>A0A8J5QSB1</accession>
<feature type="compositionally biased region" description="Basic residues" evidence="1">
    <location>
        <begin position="816"/>
        <end position="825"/>
    </location>
</feature>
<feature type="region of interest" description="Disordered" evidence="1">
    <location>
        <begin position="1"/>
        <end position="45"/>
    </location>
</feature>
<name>A0A8J5QSB1_9ASCO</name>
<dbReference type="RefSeq" id="XP_049265760.1">
    <property type="nucleotide sequence ID" value="XM_049410658.1"/>
</dbReference>
<feature type="compositionally biased region" description="Acidic residues" evidence="1">
    <location>
        <begin position="569"/>
        <end position="581"/>
    </location>
</feature>
<reference evidence="2 3" key="1">
    <citation type="journal article" date="2021" name="DNA Res.">
        <title>Genome analysis of Candida subhashii reveals its hybrid nature and dual mitochondrial genome conformations.</title>
        <authorList>
            <person name="Mixao V."/>
            <person name="Hegedusova E."/>
            <person name="Saus E."/>
            <person name="Pryszcz L.P."/>
            <person name="Cillingova A."/>
            <person name="Nosek J."/>
            <person name="Gabaldon T."/>
        </authorList>
    </citation>
    <scope>NUCLEOTIDE SEQUENCE [LARGE SCALE GENOMIC DNA]</scope>
    <source>
        <strain evidence="2 3">CBS 10753</strain>
    </source>
</reference>
<dbReference type="Proteomes" id="UP000694255">
    <property type="component" value="Unassembled WGS sequence"/>
</dbReference>
<feature type="compositionally biased region" description="Polar residues" evidence="1">
    <location>
        <begin position="584"/>
        <end position="593"/>
    </location>
</feature>
<feature type="region of interest" description="Disordered" evidence="1">
    <location>
        <begin position="613"/>
        <end position="654"/>
    </location>
</feature>
<dbReference type="AlphaFoldDB" id="A0A8J5QSB1"/>
<feature type="compositionally biased region" description="Low complexity" evidence="1">
    <location>
        <begin position="116"/>
        <end position="129"/>
    </location>
</feature>
<feature type="compositionally biased region" description="Basic and acidic residues" evidence="1">
    <location>
        <begin position="782"/>
        <end position="791"/>
    </location>
</feature>
<feature type="compositionally biased region" description="Polar residues" evidence="1">
    <location>
        <begin position="682"/>
        <end position="708"/>
    </location>
</feature>
<feature type="region of interest" description="Disordered" evidence="1">
    <location>
        <begin position="681"/>
        <end position="719"/>
    </location>
</feature>
<dbReference type="GeneID" id="73467731"/>
<feature type="compositionally biased region" description="Polar residues" evidence="1">
    <location>
        <begin position="833"/>
        <end position="842"/>
    </location>
</feature>
<feature type="region of interest" description="Disordered" evidence="1">
    <location>
        <begin position="432"/>
        <end position="457"/>
    </location>
</feature>
<evidence type="ECO:0000313" key="3">
    <source>
        <dbReference type="Proteomes" id="UP000694255"/>
    </source>
</evidence>
<proteinExistence type="predicted"/>
<feature type="region of interest" description="Disordered" evidence="1">
    <location>
        <begin position="764"/>
        <end position="879"/>
    </location>
</feature>
<dbReference type="OrthoDB" id="4089867at2759"/>
<feature type="region of interest" description="Disordered" evidence="1">
    <location>
        <begin position="469"/>
        <end position="553"/>
    </location>
</feature>
<dbReference type="EMBL" id="JAGSYN010000049">
    <property type="protein sequence ID" value="KAG7665528.1"/>
    <property type="molecule type" value="Genomic_DNA"/>
</dbReference>
<evidence type="ECO:0000313" key="2">
    <source>
        <dbReference type="EMBL" id="KAG7665528.1"/>
    </source>
</evidence>
<keyword evidence="3" id="KW-1185">Reference proteome</keyword>
<gene>
    <name evidence="2" type="ORF">J8A68_000930</name>
</gene>
<feature type="region of interest" description="Disordered" evidence="1">
    <location>
        <begin position="268"/>
        <end position="289"/>
    </location>
</feature>
<feature type="compositionally biased region" description="Low complexity" evidence="1">
    <location>
        <begin position="629"/>
        <end position="647"/>
    </location>
</feature>
<feature type="region of interest" description="Disordered" evidence="1">
    <location>
        <begin position="104"/>
        <end position="138"/>
    </location>
</feature>
<feature type="region of interest" description="Disordered" evidence="1">
    <location>
        <begin position="369"/>
        <end position="410"/>
    </location>
</feature>
<feature type="region of interest" description="Disordered" evidence="1">
    <location>
        <begin position="1147"/>
        <end position="1215"/>
    </location>
</feature>
<comment type="caution">
    <text evidence="2">The sequence shown here is derived from an EMBL/GenBank/DDBJ whole genome shotgun (WGS) entry which is preliminary data.</text>
</comment>
<organism evidence="2 3">
    <name type="scientific">[Candida] subhashii</name>
    <dbReference type="NCBI Taxonomy" id="561895"/>
    <lineage>
        <taxon>Eukaryota</taxon>
        <taxon>Fungi</taxon>
        <taxon>Dikarya</taxon>
        <taxon>Ascomycota</taxon>
        <taxon>Saccharomycotina</taxon>
        <taxon>Pichiomycetes</taxon>
        <taxon>Debaryomycetaceae</taxon>
        <taxon>Spathaspora</taxon>
    </lineage>
</organism>
<feature type="compositionally biased region" description="Polar residues" evidence="1">
    <location>
        <begin position="1"/>
        <end position="13"/>
    </location>
</feature>
<evidence type="ECO:0000256" key="1">
    <source>
        <dbReference type="SAM" id="MobiDB-lite"/>
    </source>
</evidence>
<feature type="region of interest" description="Disordered" evidence="1">
    <location>
        <begin position="568"/>
        <end position="593"/>
    </location>
</feature>
<feature type="compositionally biased region" description="Polar residues" evidence="1">
    <location>
        <begin position="487"/>
        <end position="527"/>
    </location>
</feature>
<feature type="compositionally biased region" description="Polar residues" evidence="1">
    <location>
        <begin position="764"/>
        <end position="781"/>
    </location>
</feature>
<feature type="compositionally biased region" description="Basic and acidic residues" evidence="1">
    <location>
        <begin position="529"/>
        <end position="538"/>
    </location>
</feature>
<feature type="compositionally biased region" description="Low complexity" evidence="1">
    <location>
        <begin position="1181"/>
        <end position="1197"/>
    </location>
</feature>
<protein>
    <submittedName>
        <fullName evidence="2">Uncharacterized protein</fullName>
    </submittedName>
</protein>
<sequence>MSTTRVVRPVSSTDDLRISPSPSPSPMSGRLRSMSPEKRRITSPLSYKYDDNNDIRSLVSSPNLTPTHLRQLSKSPVSKKLHVTPVRENSKYIIPVPFQLTLPPKLSRSPPKRITNNNNNKNNPYGVNNGTRTSSGTLIFTPNGYTKLDTSSEDEVEEEDLIDMDEMTLGSKNSSLTDKLINLQDSTQTIQPNSKPIPSTVTDDQEFEIKLSLPRRPISLPTPINMNKFQIPNRFKDLDELSIIEEVSNTGSRSSSVLSKHNSLPKKFVKSLPPTPAMSIKDGENPFIDNKPKDMESSFTIKQKESLPKLPNSPAFSTTRPKSLFISPEQSIEISKNVKRTLSDKSLVSSIGSFSTIGEFITTRMETSSPTLSALSPGKPNKLAATTPEKPKVENSIVIPKSPSRKPPLVNQVYNRGKVLKLAPAPIEEEFIQQSKKQQESQRKGIPRSPNAKNLAILPELETHLISKKTTHATLNSSKSTVEDKSTISLTKPPNPFVTNNTRNISESSTGSCDSATSTESYNSIQESIDIRVGDLSRRRPKSAPQLNFNPHSNKLRQLFHAVEQEIMSQDDDNDDDDWEDVMSNKSSSQESLIQPLHISRKSTTTIFIQHDSQANDDEDEEVNQGSGKNFQFPNNNSNITNSQITKSKPDTEHKKRYSFYSSTGQIEIPDLNDQRVLDEYSQGTPSSYNGTTFSDIRSVSTHSDTGTNGSGDGKELNVPGKEAVRHFNRQFGILGLDNEDDESESDMGFGMRLKELYGKKNSLEQQRTNNEVNNSSVQAKNTEEADKKEAQSPFGDFKSIPPTYIQSKNTLRRGSPVKHTRHRSMYNIDFNPETSIRTPSDTHTRSKSLGETLKEPTAPLNIKPKHHSPSPSRKEAKPVEGEIMNISVAPPPSKVNYAVDFQESKTVDCDGDLPGLAMHDKLISNMIKEIQNRQIKEKTTKKADEEDTENVVIDLTKDEKIDLCFVVNRKDSILSYKSVTEKLKDGKEVEVVIVDDVDDDDNDNTIKQYDTETEPESDDDILSIISKYKTNWGTSRQPSTTSSCTTLGSNPEIAEVTKLNYKLPYNVQLKELSTMPTSSRVLHELAKKRTGGGGSISSLSSSAGGSSVTYVSNRIRIPRSPMKTSEPKYVVATPEKMNVIQKAVPEMKPLQETQESVESKDKSQESTMAKELNIEKPRNTTATLSRTRSASESSKLTSKEEKRNTIPSHTYDSNYFDYRTSENYDFNTFMQQRISTGP</sequence>